<dbReference type="AlphaFoldDB" id="A0AAV4B8S1"/>
<name>A0AAV4B8S1_9GAST</name>
<evidence type="ECO:0000313" key="1">
    <source>
        <dbReference type="EMBL" id="GFO15582.1"/>
    </source>
</evidence>
<organism evidence="1 2">
    <name type="scientific">Plakobranchus ocellatus</name>
    <dbReference type="NCBI Taxonomy" id="259542"/>
    <lineage>
        <taxon>Eukaryota</taxon>
        <taxon>Metazoa</taxon>
        <taxon>Spiralia</taxon>
        <taxon>Lophotrochozoa</taxon>
        <taxon>Mollusca</taxon>
        <taxon>Gastropoda</taxon>
        <taxon>Heterobranchia</taxon>
        <taxon>Euthyneura</taxon>
        <taxon>Panpulmonata</taxon>
        <taxon>Sacoglossa</taxon>
        <taxon>Placobranchoidea</taxon>
        <taxon>Plakobranchidae</taxon>
        <taxon>Plakobranchus</taxon>
    </lineage>
</organism>
<sequence length="177" mass="19638">MFIKQELYTFEFPFRLIFCVSPTLRSNLRNSLHDSCPVLVPLRSNLSNGLHDSRPVLVPLRPNLSNDLHDSCPVLVPLRPNLSNGLHDSCPVLVPLRPNLSNGLHDSCPVSVPLRPNLSNGSNDLRFNLSNGLDTCVSPTLYLISTVAYRTYVLCQSDLRSNLSKNLHGSCPVIVRP</sequence>
<reference evidence="1 2" key="1">
    <citation type="journal article" date="2021" name="Elife">
        <title>Chloroplast acquisition without the gene transfer in kleptoplastic sea slugs, Plakobranchus ocellatus.</title>
        <authorList>
            <person name="Maeda T."/>
            <person name="Takahashi S."/>
            <person name="Yoshida T."/>
            <person name="Shimamura S."/>
            <person name="Takaki Y."/>
            <person name="Nagai Y."/>
            <person name="Toyoda A."/>
            <person name="Suzuki Y."/>
            <person name="Arimoto A."/>
            <person name="Ishii H."/>
            <person name="Satoh N."/>
            <person name="Nishiyama T."/>
            <person name="Hasebe M."/>
            <person name="Maruyama T."/>
            <person name="Minagawa J."/>
            <person name="Obokata J."/>
            <person name="Shigenobu S."/>
        </authorList>
    </citation>
    <scope>NUCLEOTIDE SEQUENCE [LARGE SCALE GENOMIC DNA]</scope>
</reference>
<comment type="caution">
    <text evidence="1">The sequence shown here is derived from an EMBL/GenBank/DDBJ whole genome shotgun (WGS) entry which is preliminary data.</text>
</comment>
<proteinExistence type="predicted"/>
<evidence type="ECO:0000313" key="2">
    <source>
        <dbReference type="Proteomes" id="UP000735302"/>
    </source>
</evidence>
<accession>A0AAV4B8S1</accession>
<dbReference type="EMBL" id="BLXT01004610">
    <property type="protein sequence ID" value="GFO15582.1"/>
    <property type="molecule type" value="Genomic_DNA"/>
</dbReference>
<keyword evidence="2" id="KW-1185">Reference proteome</keyword>
<gene>
    <name evidence="1" type="ORF">PoB_004208700</name>
</gene>
<dbReference type="Proteomes" id="UP000735302">
    <property type="component" value="Unassembled WGS sequence"/>
</dbReference>
<protein>
    <submittedName>
        <fullName evidence="1">Uncharacterized protein</fullName>
    </submittedName>
</protein>